<evidence type="ECO:0000313" key="1">
    <source>
        <dbReference type="EMBL" id="KFI97952.1"/>
    </source>
</evidence>
<sequence>MGSMTFSQTGLHQATVVHKVIHIVVSRNNHRPLIHFFREAGGTPLSVSATVPRMDTSPPLLGDADLPGPICLNRLHSLGVVCKLDNDNAYSYHDSRTLYGRASIISTLMPSRSVACAGTAAWVWLGGMFPNTIDIISKAHYRTARYGRKVSVFNRQAPDEHVTDVGPITVTTPTRTACDLAMNCTPETQSPVTEIVCMLMQEFRFRPDDCLQVMQEATHIRNAPRARQFFRTIDGKQ</sequence>
<proteinExistence type="predicted"/>
<gene>
    <name evidence="1" type="ORF">BSTER_1901</name>
</gene>
<organism evidence="1 2">
    <name type="scientific">Bifidobacterium adolescentis JCM 15918</name>
    <dbReference type="NCBI Taxonomy" id="1437612"/>
    <lineage>
        <taxon>Bacteria</taxon>
        <taxon>Bacillati</taxon>
        <taxon>Actinomycetota</taxon>
        <taxon>Actinomycetes</taxon>
        <taxon>Bifidobacteriales</taxon>
        <taxon>Bifidobacteriaceae</taxon>
        <taxon>Bifidobacterium</taxon>
    </lineage>
</organism>
<name>A0A087DR02_BIFAD</name>
<comment type="caution">
    <text evidence="1">The sequence shown here is derived from an EMBL/GenBank/DDBJ whole genome shotgun (WGS) entry which is preliminary data.</text>
</comment>
<accession>A0A087DR02</accession>
<dbReference type="Proteomes" id="UP000029091">
    <property type="component" value="Unassembled WGS sequence"/>
</dbReference>
<dbReference type="EMBL" id="JGZQ01000004">
    <property type="protein sequence ID" value="KFI97952.1"/>
    <property type="molecule type" value="Genomic_DNA"/>
</dbReference>
<protein>
    <submittedName>
        <fullName evidence="1">Uncharacterized protein</fullName>
    </submittedName>
</protein>
<reference evidence="1 2" key="1">
    <citation type="submission" date="2014-03" db="EMBL/GenBank/DDBJ databases">
        <title>Genomics of Bifidobacteria.</title>
        <authorList>
            <person name="Ventura M."/>
            <person name="Milani C."/>
            <person name="Lugli G.A."/>
        </authorList>
    </citation>
    <scope>NUCLEOTIDE SEQUENCE [LARGE SCALE GENOMIC DNA]</scope>
    <source>
        <strain evidence="2">JCM 15918</strain>
    </source>
</reference>
<dbReference type="AlphaFoldDB" id="A0A087DR02"/>
<evidence type="ECO:0000313" key="2">
    <source>
        <dbReference type="Proteomes" id="UP000029091"/>
    </source>
</evidence>